<dbReference type="PRINTS" id="PR00313">
    <property type="entry name" value="CABNDNGRPT"/>
</dbReference>
<dbReference type="PRINTS" id="PR00723">
    <property type="entry name" value="SUBTILISIN"/>
</dbReference>
<dbReference type="Pfam" id="PF01483">
    <property type="entry name" value="P_proprotein"/>
    <property type="match status" value="1"/>
</dbReference>
<dbReference type="GO" id="GO:0004252">
    <property type="term" value="F:serine-type endopeptidase activity"/>
    <property type="evidence" value="ECO:0007669"/>
    <property type="project" value="UniProtKB-UniRule"/>
</dbReference>
<dbReference type="RefSeq" id="WP_006274583.1">
    <property type="nucleotide sequence ID" value="NZ_GL883079.1"/>
</dbReference>
<dbReference type="Pfam" id="PF00353">
    <property type="entry name" value="HemolysinCabind"/>
    <property type="match status" value="6"/>
</dbReference>
<evidence type="ECO:0000313" key="9">
    <source>
        <dbReference type="Proteomes" id="UP000006512"/>
    </source>
</evidence>
<dbReference type="EMBL" id="GL883079">
    <property type="protein sequence ID" value="EGF90769.1"/>
    <property type="molecule type" value="Genomic_DNA"/>
</dbReference>
<keyword evidence="3 5" id="KW-0720">Serine protease</keyword>
<feature type="domain" description="P/Homo B" evidence="7">
    <location>
        <begin position="408"/>
        <end position="545"/>
    </location>
</feature>
<dbReference type="GO" id="GO:0016485">
    <property type="term" value="P:protein processing"/>
    <property type="evidence" value="ECO:0007669"/>
    <property type="project" value="TreeGrafter"/>
</dbReference>
<dbReference type="Pfam" id="PF00082">
    <property type="entry name" value="Peptidase_S8"/>
    <property type="match status" value="1"/>
</dbReference>
<dbReference type="PROSITE" id="PS00138">
    <property type="entry name" value="SUBTILASE_SER"/>
    <property type="match status" value="1"/>
</dbReference>
<evidence type="ECO:0000256" key="5">
    <source>
        <dbReference type="PROSITE-ProRule" id="PRU01240"/>
    </source>
</evidence>
<dbReference type="InterPro" id="IPR023828">
    <property type="entry name" value="Peptidase_S8_Ser-AS"/>
</dbReference>
<comment type="similarity">
    <text evidence="5">Belongs to the peptidase S8 family.</text>
</comment>
<dbReference type="GO" id="GO:0005509">
    <property type="term" value="F:calcium ion binding"/>
    <property type="evidence" value="ECO:0007669"/>
    <property type="project" value="InterPro"/>
</dbReference>
<dbReference type="InterPro" id="IPR008979">
    <property type="entry name" value="Galactose-bd-like_sf"/>
</dbReference>
<dbReference type="Gene3D" id="2.150.10.10">
    <property type="entry name" value="Serralysin-like metalloprotease, C-terminal"/>
    <property type="match status" value="5"/>
</dbReference>
<sequence length="1095" mass="112935">MLSKTGKFWLRATDEDGPAKATAATVAAGIPNTTTGAGPRPGDDPLLYRQWYIDKTGLDDIGIDMNVRPVWEGGGGTGYTGAGVTVGVFDSLIERNHPDLEANYNESLNVEDLFYEHTDSAHGTAVAGIIAAAKNGIGMTGIAYDSKVTSLPVIYTTAVSMQSFEIAMSHAKDFDIANFSLGGLMPFDSGDVRGWFQLHGHHYKDAVDLGRDGLGTLLIQAAGNNRGINPLDANLSNFQNQRYSITVSAVDSWGLVADYSSEGANVLVAAASSGSYYGPHIATTDMVGDGGYNKGDNPDWDPVSSDYTTRFGGTSAAAPVISGVTALILEANPELGWRDVRDILAFSARHTGAAFGETPAWHEGYGWKINHSSNVNGTGLHYNQNYGFGLVDALAAVRLAESWTRQRTSANEISRSDSFTQDTAIPEGPYNTTPLVIEFDIEAGVTAQIVTLSMNMIHKMSNELQVKLISPSGTESLIFDHKGFGPSIYGTGGTAWAPWTFTSNNFVGEDPTGTWRLEILDDRGFWPTNGVFKTATLTVYGDAPTNDSEYIYTNEFGVLAGMDYGFTIIDTAGIDTLNAAAVTAAAVLDLRGIAPAVINGMAVTIAPGTLIEHAWGGDGGDVFHGNGAANRLNGMRGSDTIHGGAGDDTLSGGAGDDYVHGGAGNDELSGGDGIDRLSYEGATTGVTVDLSLTTGQETGAGLDKLFGFEVLQGSGHDDRLTGSAASNVISAGGGHDTVEGGDGNDTLVGGAGGDRLNGGAGVDRLSYADSVAGVRVLLTANVVTGLPLSLGGHAQGDVIDGFEDVTGGSGNDTLGGDNGDNRLTGGGGHDALLGEAGDDDLDGGAGDDALSGGVGNDQLYGRDGNDNLAGAEGHDTVDGGGGHDVVSGGDGDDRVSGGDGHDMVGGRAGNDYLDGGLGNDTVFGGDGDDGAYGRDGDDNLSGELGRDTLDGGSGNDTLSGGGDDDRLSGGLGSDQIRGGSGNDVFVYRQADVMATGDAHAAADMLLDFLPRAHPYQQYDRIDLRAIDAIDGGANDAFVFIGDAAFTAAGQLRAWFDGVNTRVEGNTVSDTDGHVEFEVLLQGNLASTIGVLDFFL</sequence>
<dbReference type="PROSITE" id="PS00330">
    <property type="entry name" value="HEMOLYSIN_CALCIUM"/>
    <property type="match status" value="4"/>
</dbReference>
<dbReference type="PANTHER" id="PTHR42884">
    <property type="entry name" value="PROPROTEIN CONVERTASE SUBTILISIN/KEXIN-RELATED"/>
    <property type="match status" value="1"/>
</dbReference>
<dbReference type="eggNOG" id="COG1404">
    <property type="taxonomic scope" value="Bacteria"/>
</dbReference>
<dbReference type="InterPro" id="IPR018511">
    <property type="entry name" value="Hemolysin-typ_Ca-bd_CS"/>
</dbReference>
<dbReference type="InterPro" id="IPR022398">
    <property type="entry name" value="Peptidase_S8_His-AS"/>
</dbReference>
<keyword evidence="9" id="KW-1185">Reference proteome</keyword>
<dbReference type="GO" id="GO:0005737">
    <property type="term" value="C:cytoplasm"/>
    <property type="evidence" value="ECO:0007669"/>
    <property type="project" value="UniProtKB-ARBA"/>
</dbReference>
<keyword evidence="2 5" id="KW-0378">Hydrolase</keyword>
<feature type="active site" description="Charge relay system" evidence="4 5">
    <location>
        <position position="315"/>
    </location>
</feature>
<dbReference type="PROSITE" id="PS51829">
    <property type="entry name" value="P_HOMO_B"/>
    <property type="match status" value="1"/>
</dbReference>
<feature type="compositionally biased region" description="Basic and acidic residues" evidence="6">
    <location>
        <begin position="891"/>
        <end position="904"/>
    </location>
</feature>
<evidence type="ECO:0000256" key="4">
    <source>
        <dbReference type="PIRSR" id="PIRSR615500-1"/>
    </source>
</evidence>
<organism evidence="8 9">
    <name type="scientific">Asticcacaulis biprosthecium C19</name>
    <dbReference type="NCBI Taxonomy" id="715226"/>
    <lineage>
        <taxon>Bacteria</taxon>
        <taxon>Pseudomonadati</taxon>
        <taxon>Pseudomonadota</taxon>
        <taxon>Alphaproteobacteria</taxon>
        <taxon>Caulobacterales</taxon>
        <taxon>Caulobacteraceae</taxon>
        <taxon>Asticcacaulis</taxon>
    </lineage>
</organism>
<dbReference type="PANTHER" id="PTHR42884:SF14">
    <property type="entry name" value="NEUROENDOCRINE CONVERTASE 1"/>
    <property type="match status" value="1"/>
</dbReference>
<evidence type="ECO:0000313" key="8">
    <source>
        <dbReference type="EMBL" id="EGF90769.1"/>
    </source>
</evidence>
<feature type="active site" description="Charge relay system" evidence="4 5">
    <location>
        <position position="90"/>
    </location>
</feature>
<evidence type="ECO:0000256" key="2">
    <source>
        <dbReference type="ARBA" id="ARBA00022801"/>
    </source>
</evidence>
<keyword evidence="1 5" id="KW-0645">Protease</keyword>
<dbReference type="InterPro" id="IPR001343">
    <property type="entry name" value="Hemolysn_Ca-bd"/>
</dbReference>
<protein>
    <submittedName>
        <fullName evidence="8">Hemolysin-type calcium-binding repeat 2 copies family protein</fullName>
    </submittedName>
</protein>
<dbReference type="SUPFAM" id="SSF52743">
    <property type="entry name" value="Subtilisin-like"/>
    <property type="match status" value="1"/>
</dbReference>
<dbReference type="Gene3D" id="3.40.50.200">
    <property type="entry name" value="Peptidase S8/S53 domain"/>
    <property type="match status" value="1"/>
</dbReference>
<dbReference type="SUPFAM" id="SSF49785">
    <property type="entry name" value="Galactose-binding domain-like"/>
    <property type="match status" value="1"/>
</dbReference>
<accession>F4QRD2</accession>
<reference evidence="9" key="1">
    <citation type="submission" date="2011-03" db="EMBL/GenBank/DDBJ databases">
        <title>Draft genome sequence of Brevundimonas diminuta.</title>
        <authorList>
            <person name="Brown P.J.B."/>
            <person name="Buechlein A."/>
            <person name="Hemmerich C."/>
            <person name="Brun Y.V."/>
        </authorList>
    </citation>
    <scope>NUCLEOTIDE SEQUENCE [LARGE SCALE GENOMIC DNA]</scope>
    <source>
        <strain evidence="9">C19</strain>
    </source>
</reference>
<feature type="region of interest" description="Disordered" evidence="6">
    <location>
        <begin position="809"/>
        <end position="907"/>
    </location>
</feature>
<dbReference type="eggNOG" id="COG2931">
    <property type="taxonomic scope" value="Bacteria"/>
</dbReference>
<dbReference type="Proteomes" id="UP000006512">
    <property type="component" value="Unassembled WGS sequence"/>
</dbReference>
<dbReference type="OrthoDB" id="5405281at2"/>
<dbReference type="GO" id="GO:0016020">
    <property type="term" value="C:membrane"/>
    <property type="evidence" value="ECO:0007669"/>
    <property type="project" value="TreeGrafter"/>
</dbReference>
<dbReference type="InterPro" id="IPR015500">
    <property type="entry name" value="Peptidase_S8_subtilisin-rel"/>
</dbReference>
<dbReference type="AlphaFoldDB" id="F4QRD2"/>
<proteinExistence type="inferred from homology"/>
<dbReference type="GO" id="GO:0012505">
    <property type="term" value="C:endomembrane system"/>
    <property type="evidence" value="ECO:0007669"/>
    <property type="project" value="UniProtKB-ARBA"/>
</dbReference>
<dbReference type="InterPro" id="IPR011049">
    <property type="entry name" value="Serralysin-like_metalloprot_C"/>
</dbReference>
<dbReference type="InterPro" id="IPR036852">
    <property type="entry name" value="Peptidase_S8/S53_dom_sf"/>
</dbReference>
<name>F4QRD2_9CAUL</name>
<evidence type="ECO:0000256" key="6">
    <source>
        <dbReference type="SAM" id="MobiDB-lite"/>
    </source>
</evidence>
<evidence type="ECO:0000256" key="3">
    <source>
        <dbReference type="ARBA" id="ARBA00022825"/>
    </source>
</evidence>
<dbReference type="SUPFAM" id="SSF51120">
    <property type="entry name" value="beta-Roll"/>
    <property type="match status" value="3"/>
</dbReference>
<evidence type="ECO:0000259" key="7">
    <source>
        <dbReference type="PROSITE" id="PS51829"/>
    </source>
</evidence>
<dbReference type="HOGENOM" id="CLU_009911_0_0_5"/>
<gene>
    <name evidence="8" type="ORF">ABI_38030</name>
</gene>
<dbReference type="PROSITE" id="PS00137">
    <property type="entry name" value="SUBTILASE_HIS"/>
    <property type="match status" value="1"/>
</dbReference>
<evidence type="ECO:0000256" key="1">
    <source>
        <dbReference type="ARBA" id="ARBA00022670"/>
    </source>
</evidence>
<feature type="region of interest" description="Disordered" evidence="6">
    <location>
        <begin position="924"/>
        <end position="975"/>
    </location>
</feature>
<feature type="active site" description="Charge relay system" evidence="4 5">
    <location>
        <position position="122"/>
    </location>
</feature>
<dbReference type="PROSITE" id="PS51892">
    <property type="entry name" value="SUBTILASE"/>
    <property type="match status" value="1"/>
</dbReference>
<dbReference type="InterPro" id="IPR000209">
    <property type="entry name" value="Peptidase_S8/S53_dom"/>
</dbReference>
<dbReference type="InterPro" id="IPR002884">
    <property type="entry name" value="P_dom"/>
</dbReference>
<dbReference type="STRING" id="715226.ABI_38030"/>